<comment type="caution">
    <text evidence="1">The sequence shown here is derived from an EMBL/GenBank/DDBJ whole genome shotgun (WGS) entry which is preliminary data.</text>
</comment>
<sequence length="185" mass="20215">MVVEPTPTEMEVGKSPTTEPLVESYKADINAEVVNSKVKATLQIPTSPSKPPENCCVNLNPIHLVDSTTLPKPIGFPDIGPTEDLVPLGCFGPFPNNTPLFSFTSLHYQNGEIVADLEFNCEGKKREIGIRRGSGHPNSQLRTWHPRLRRSNQDEIGAAIGFQVDAENAILAETLADSGEKRCDH</sequence>
<accession>A0AAU9PGR4</accession>
<evidence type="ECO:0000313" key="2">
    <source>
        <dbReference type="Proteomes" id="UP001157418"/>
    </source>
</evidence>
<evidence type="ECO:0000313" key="1">
    <source>
        <dbReference type="EMBL" id="CAH1449486.1"/>
    </source>
</evidence>
<dbReference type="AlphaFoldDB" id="A0AAU9PGR4"/>
<organism evidence="1 2">
    <name type="scientific">Lactuca virosa</name>
    <dbReference type="NCBI Taxonomy" id="75947"/>
    <lineage>
        <taxon>Eukaryota</taxon>
        <taxon>Viridiplantae</taxon>
        <taxon>Streptophyta</taxon>
        <taxon>Embryophyta</taxon>
        <taxon>Tracheophyta</taxon>
        <taxon>Spermatophyta</taxon>
        <taxon>Magnoliopsida</taxon>
        <taxon>eudicotyledons</taxon>
        <taxon>Gunneridae</taxon>
        <taxon>Pentapetalae</taxon>
        <taxon>asterids</taxon>
        <taxon>campanulids</taxon>
        <taxon>Asterales</taxon>
        <taxon>Asteraceae</taxon>
        <taxon>Cichorioideae</taxon>
        <taxon>Cichorieae</taxon>
        <taxon>Lactucinae</taxon>
        <taxon>Lactuca</taxon>
    </lineage>
</organism>
<protein>
    <submittedName>
        <fullName evidence="1">Uncharacterized protein</fullName>
    </submittedName>
</protein>
<keyword evidence="2" id="KW-1185">Reference proteome</keyword>
<dbReference type="Proteomes" id="UP001157418">
    <property type="component" value="Unassembled WGS sequence"/>
</dbReference>
<proteinExistence type="predicted"/>
<name>A0AAU9PGR4_9ASTR</name>
<reference evidence="1 2" key="1">
    <citation type="submission" date="2022-01" db="EMBL/GenBank/DDBJ databases">
        <authorList>
            <person name="Xiong W."/>
            <person name="Schranz E."/>
        </authorList>
    </citation>
    <scope>NUCLEOTIDE SEQUENCE [LARGE SCALE GENOMIC DNA]</scope>
</reference>
<gene>
    <name evidence="1" type="ORF">LVIROSA_LOCUS34969</name>
</gene>
<dbReference type="EMBL" id="CAKMRJ010005634">
    <property type="protein sequence ID" value="CAH1449486.1"/>
    <property type="molecule type" value="Genomic_DNA"/>
</dbReference>